<evidence type="ECO:0000259" key="1">
    <source>
        <dbReference type="Pfam" id="PF13619"/>
    </source>
</evidence>
<dbReference type="Pfam" id="PF13619">
    <property type="entry name" value="KTSC"/>
    <property type="match status" value="1"/>
</dbReference>
<dbReference type="RefSeq" id="WP_088076050.1">
    <property type="nucleotide sequence ID" value="NZ_JAHQCR010000045.1"/>
</dbReference>
<gene>
    <name evidence="2" type="ORF">KS407_10570</name>
</gene>
<reference evidence="2 3" key="1">
    <citation type="submission" date="2021-06" db="EMBL/GenBank/DDBJ databases">
        <title>Bacillus sp. RD4P76, an endophyte from a halophyte.</title>
        <authorList>
            <person name="Sun J.-Q."/>
        </authorList>
    </citation>
    <scope>NUCLEOTIDE SEQUENCE [LARGE SCALE GENOMIC DNA]</scope>
    <source>
        <strain evidence="2 3">JCM 17098</strain>
    </source>
</reference>
<sequence length="71" mass="8615">MEMTQLNYGELNSIGYDEMTRQLHVHFKNGEYKIYYEVAKQDYVGFLSSQNYTEFFQEKIEPRFPSKEIEM</sequence>
<keyword evidence="3" id="KW-1185">Reference proteome</keyword>
<name>A0ABS6JTI6_9BACI</name>
<protein>
    <submittedName>
        <fullName evidence="2">KTSC domain-containing protein</fullName>
    </submittedName>
</protein>
<feature type="domain" description="KTSC" evidence="1">
    <location>
        <begin position="11"/>
        <end position="64"/>
    </location>
</feature>
<dbReference type="InterPro" id="IPR025309">
    <property type="entry name" value="KTSC_dom"/>
</dbReference>
<dbReference type="Proteomes" id="UP000790580">
    <property type="component" value="Unassembled WGS sequence"/>
</dbReference>
<evidence type="ECO:0000313" key="2">
    <source>
        <dbReference type="EMBL" id="MBU9721877.1"/>
    </source>
</evidence>
<proteinExistence type="predicted"/>
<accession>A0ABS6JTI6</accession>
<organism evidence="2 3">
    <name type="scientific">Evansella alkalicola</name>
    <dbReference type="NCBI Taxonomy" id="745819"/>
    <lineage>
        <taxon>Bacteria</taxon>
        <taxon>Bacillati</taxon>
        <taxon>Bacillota</taxon>
        <taxon>Bacilli</taxon>
        <taxon>Bacillales</taxon>
        <taxon>Bacillaceae</taxon>
        <taxon>Evansella</taxon>
    </lineage>
</organism>
<evidence type="ECO:0000313" key="3">
    <source>
        <dbReference type="Proteomes" id="UP000790580"/>
    </source>
</evidence>
<comment type="caution">
    <text evidence="2">The sequence shown here is derived from an EMBL/GenBank/DDBJ whole genome shotgun (WGS) entry which is preliminary data.</text>
</comment>
<dbReference type="EMBL" id="JAHQCR010000045">
    <property type="protein sequence ID" value="MBU9721877.1"/>
    <property type="molecule type" value="Genomic_DNA"/>
</dbReference>